<gene>
    <name evidence="1" type="ORF">C4N19_01200</name>
</gene>
<evidence type="ECO:0000313" key="2">
    <source>
        <dbReference type="Proteomes" id="UP000240258"/>
    </source>
</evidence>
<reference evidence="2" key="1">
    <citation type="journal article" date="2018" name="MSphere">
        <title>Fusobacterium Genomics Using MinION and Illumina Sequencing Enables Genome Completion and Correction.</title>
        <authorList>
            <person name="Todd S.M."/>
            <person name="Settlage R.E."/>
            <person name="Lahmers K.K."/>
            <person name="Slade D.J."/>
        </authorList>
    </citation>
    <scope>NUCLEOTIDE SEQUENCE [LARGE SCALE GENOMIC DNA]</scope>
    <source>
        <strain evidence="2">ATCC 9817</strain>
    </source>
</reference>
<evidence type="ECO:0000313" key="1">
    <source>
        <dbReference type="EMBL" id="AVQ17819.1"/>
    </source>
</evidence>
<dbReference type="Proteomes" id="UP000240258">
    <property type="component" value="Chromosome"/>
</dbReference>
<name>A0ABM6TUF8_FUSMR</name>
<keyword evidence="2" id="KW-1185">Reference proteome</keyword>
<dbReference type="RefSeq" id="WP_005882949.1">
    <property type="nucleotide sequence ID" value="NZ_CP028102.1"/>
</dbReference>
<sequence>MKSERIKTEKAAQLLGLPVQTLRVFIQQGKFSEFASAIKKEGSKHWIYYINATRLYEYLNIKEPIQTAI</sequence>
<organism evidence="1 2">
    <name type="scientific">Fusobacterium mortiferum ATCC 9817</name>
    <dbReference type="NCBI Taxonomy" id="469616"/>
    <lineage>
        <taxon>Bacteria</taxon>
        <taxon>Fusobacteriati</taxon>
        <taxon>Fusobacteriota</taxon>
        <taxon>Fusobacteriia</taxon>
        <taxon>Fusobacteriales</taxon>
        <taxon>Fusobacteriaceae</taxon>
        <taxon>Fusobacterium</taxon>
    </lineage>
</organism>
<dbReference type="GeneID" id="62762112"/>
<protein>
    <submittedName>
        <fullName evidence="1">Helix-turn-helix domain-containing protein</fullName>
    </submittedName>
</protein>
<accession>A0ABM6TUF8</accession>
<proteinExistence type="predicted"/>
<dbReference type="EMBL" id="CP028102">
    <property type="protein sequence ID" value="AVQ17819.1"/>
    <property type="molecule type" value="Genomic_DNA"/>
</dbReference>